<dbReference type="PIRSF" id="PIRSF037354">
    <property type="entry name" value="Txn_actvtr_RtcR"/>
    <property type="match status" value="1"/>
</dbReference>
<dbReference type="RefSeq" id="WP_109837891.1">
    <property type="nucleotide sequence ID" value="NZ_QGKM01000030.1"/>
</dbReference>
<dbReference type="Pfam" id="PF00158">
    <property type="entry name" value="Sigma54_activat"/>
    <property type="match status" value="1"/>
</dbReference>
<dbReference type="InterPro" id="IPR003593">
    <property type="entry name" value="AAA+_ATPase"/>
</dbReference>
<dbReference type="Gene3D" id="1.10.8.60">
    <property type="match status" value="1"/>
</dbReference>
<evidence type="ECO:0000256" key="1">
    <source>
        <dbReference type="ARBA" id="ARBA00022741"/>
    </source>
</evidence>
<keyword evidence="2" id="KW-0067">ATP-binding</keyword>
<dbReference type="InterPro" id="IPR027417">
    <property type="entry name" value="P-loop_NTPase"/>
</dbReference>
<dbReference type="PANTHER" id="PTHR32071:SF14">
    <property type="entry name" value="TRANSCRIPTIONAL REGULATORY PROTEIN RTCR"/>
    <property type="match status" value="1"/>
</dbReference>
<dbReference type="CDD" id="cd00009">
    <property type="entry name" value="AAA"/>
    <property type="match status" value="1"/>
</dbReference>
<name>A0A317CFN8_9GAMM</name>
<dbReference type="SUPFAM" id="SSF52540">
    <property type="entry name" value="P-loop containing nucleoside triphosphate hydrolases"/>
    <property type="match status" value="1"/>
</dbReference>
<dbReference type="InterPro" id="IPR017183">
    <property type="entry name" value="Sigma54_dep_tscrpt_act_RtcR"/>
</dbReference>
<dbReference type="Gene3D" id="3.40.50.300">
    <property type="entry name" value="P-loop containing nucleotide triphosphate hydrolases"/>
    <property type="match status" value="1"/>
</dbReference>
<dbReference type="PANTHER" id="PTHR32071">
    <property type="entry name" value="TRANSCRIPTIONAL REGULATORY PROTEIN"/>
    <property type="match status" value="1"/>
</dbReference>
<keyword evidence="1" id="KW-0547">Nucleotide-binding</keyword>
<dbReference type="InterPro" id="IPR002078">
    <property type="entry name" value="Sigma_54_int"/>
</dbReference>
<dbReference type="GO" id="GO:0003700">
    <property type="term" value="F:DNA-binding transcription factor activity"/>
    <property type="evidence" value="ECO:0007669"/>
    <property type="project" value="InterPro"/>
</dbReference>
<dbReference type="PROSITE" id="PS50045">
    <property type="entry name" value="SIGMA54_INTERACT_4"/>
    <property type="match status" value="1"/>
</dbReference>
<feature type="domain" description="Sigma-54 factor interaction" evidence="3">
    <location>
        <begin position="182"/>
        <end position="420"/>
    </location>
</feature>
<protein>
    <submittedName>
        <fullName evidence="4">Transcriptional regulator</fullName>
    </submittedName>
</protein>
<organism evidence="4 5">
    <name type="scientific">Leucothrix pacifica</name>
    <dbReference type="NCBI Taxonomy" id="1247513"/>
    <lineage>
        <taxon>Bacteria</taxon>
        <taxon>Pseudomonadati</taxon>
        <taxon>Pseudomonadota</taxon>
        <taxon>Gammaproteobacteria</taxon>
        <taxon>Thiotrichales</taxon>
        <taxon>Thiotrichaceae</taxon>
        <taxon>Leucothrix</taxon>
    </lineage>
</organism>
<dbReference type="AlphaFoldDB" id="A0A317CFN8"/>
<dbReference type="SMART" id="SM00382">
    <property type="entry name" value="AAA"/>
    <property type="match status" value="1"/>
</dbReference>
<sequence>MAGNVIISILGSTLDNRGFGKKRHERWRPNVGLVMHPEFPVDELVLIYSRDFEDIANLTIQDIQEVSPQTQVSRWYFDCDDPWDFEKVYSELHDLMKQYTFDPEQYNYYAHITTGTHVAQICMYLLTEANYIPGKLLQTAPSKEGPQGSYHLIDLDLSKYDQIASRFAQEAQQGIDHLKGGIDTRNEAFNNMMEQLEKVSVRSKAPILLTGPTGAGKSRLARRIYDIKKQRGLISGDLVEVNCATLRGDNAMSALFGHVKGAFTGALSARPGLLREANNGLLFLDEIGELGLDEQAMLLRAIEDKVFMPLGADRSVSSNFQLLAGTNRNLFQRVTEGEFREDLLARINLWTYEMPSLKSRIEDLDPNIDYELQQFAYQVGHNVSFNKSARKKYLSFAHSEEASWRANFRDLNSSITRMATLASGGRITESILDEEIGRLKYDWSGHSADSSAGDVDEILRGVLTEPEINEIDVFDQAQLAKVIQVCQNSKTMAEAGRKLFNVSRTKRASNNDSHRLRVYLQKYGLEFKALNSHSGA</sequence>
<evidence type="ECO:0000313" key="4">
    <source>
        <dbReference type="EMBL" id="PWQ96921.1"/>
    </source>
</evidence>
<dbReference type="Pfam" id="PF06956">
    <property type="entry name" value="RtcR"/>
    <property type="match status" value="1"/>
</dbReference>
<dbReference type="OrthoDB" id="5297379at2"/>
<dbReference type="Proteomes" id="UP000245539">
    <property type="component" value="Unassembled WGS sequence"/>
</dbReference>
<dbReference type="EMBL" id="QGKM01000030">
    <property type="protein sequence ID" value="PWQ96921.1"/>
    <property type="molecule type" value="Genomic_DNA"/>
</dbReference>
<accession>A0A317CFN8</accession>
<keyword evidence="5" id="KW-1185">Reference proteome</keyword>
<evidence type="ECO:0000259" key="3">
    <source>
        <dbReference type="PROSITE" id="PS50045"/>
    </source>
</evidence>
<comment type="caution">
    <text evidence="4">The sequence shown here is derived from an EMBL/GenBank/DDBJ whole genome shotgun (WGS) entry which is preliminary data.</text>
</comment>
<proteinExistence type="predicted"/>
<evidence type="ECO:0000256" key="2">
    <source>
        <dbReference type="ARBA" id="ARBA00022840"/>
    </source>
</evidence>
<dbReference type="GO" id="GO:0005524">
    <property type="term" value="F:ATP binding"/>
    <property type="evidence" value="ECO:0007669"/>
    <property type="project" value="UniProtKB-KW"/>
</dbReference>
<dbReference type="NCBIfam" id="NF038308">
    <property type="entry name" value="RNA_repair_RtcR"/>
    <property type="match status" value="1"/>
</dbReference>
<reference evidence="4 5" key="1">
    <citation type="submission" date="2018-05" db="EMBL/GenBank/DDBJ databases">
        <title>Leucothrix arctica sp. nov., isolated from Arctic seawater.</title>
        <authorList>
            <person name="Choi A."/>
            <person name="Baek K."/>
        </authorList>
    </citation>
    <scope>NUCLEOTIDE SEQUENCE [LARGE SCALE GENOMIC DNA]</scope>
    <source>
        <strain evidence="4 5">JCM 18388</strain>
    </source>
</reference>
<dbReference type="InterPro" id="IPR009715">
    <property type="entry name" value="RtcR"/>
</dbReference>
<evidence type="ECO:0000313" key="5">
    <source>
        <dbReference type="Proteomes" id="UP000245539"/>
    </source>
</evidence>
<gene>
    <name evidence="4" type="ORF">DKW60_11990</name>
</gene>